<dbReference type="Proteomes" id="UP001460270">
    <property type="component" value="Unassembled WGS sequence"/>
</dbReference>
<sequence>MTSARTNQSAAAGNTADARAFVPRVFAHSAAKTGAKKTREEPRDTIDYFCRLLHTNSNFYNKSRCPALALRAEFSRSFKPAQRREHPSVSAATRGQKTRPLVSAATAERPQSPLRRPVSLTPLSLRRQKLTSPLPPKSPGLQARIPLSPRKRTGDENGCNLGSPPKQSKPSPLSSPRRVTFGENSENSPSSSARRQLIPAASPRKPPTSPALKPSPRRQETPTRSPQKTKLCSTRSRRSYVCLPTGFCTKAETNQGACGEVFIQRWAVNQPLLQAKEAQIQK</sequence>
<feature type="compositionally biased region" description="Low complexity" evidence="1">
    <location>
        <begin position="163"/>
        <end position="176"/>
    </location>
</feature>
<accession>A0AAW0MI37</accession>
<gene>
    <name evidence="2" type="ORF">WMY93_030917</name>
</gene>
<feature type="compositionally biased region" description="Polar residues" evidence="1">
    <location>
        <begin position="182"/>
        <end position="194"/>
    </location>
</feature>
<dbReference type="EMBL" id="JBBPFD010000482">
    <property type="protein sequence ID" value="KAK7878757.1"/>
    <property type="molecule type" value="Genomic_DNA"/>
</dbReference>
<protein>
    <submittedName>
        <fullName evidence="2">Uncharacterized protein</fullName>
    </submittedName>
</protein>
<comment type="caution">
    <text evidence="2">The sequence shown here is derived from an EMBL/GenBank/DDBJ whole genome shotgun (WGS) entry which is preliminary data.</text>
</comment>
<name>A0AAW0MI37_9GOBI</name>
<dbReference type="AlphaFoldDB" id="A0AAW0MI37"/>
<evidence type="ECO:0000313" key="3">
    <source>
        <dbReference type="Proteomes" id="UP001460270"/>
    </source>
</evidence>
<feature type="compositionally biased region" description="Polar residues" evidence="1">
    <location>
        <begin position="222"/>
        <end position="234"/>
    </location>
</feature>
<evidence type="ECO:0000313" key="2">
    <source>
        <dbReference type="EMBL" id="KAK7878757.1"/>
    </source>
</evidence>
<proteinExistence type="predicted"/>
<feature type="region of interest" description="Disordered" evidence="1">
    <location>
        <begin position="78"/>
        <end position="235"/>
    </location>
</feature>
<reference evidence="3" key="1">
    <citation type="submission" date="2024-04" db="EMBL/GenBank/DDBJ databases">
        <title>Salinicola lusitanus LLJ914,a marine bacterium isolated from the Okinawa Trough.</title>
        <authorList>
            <person name="Li J."/>
        </authorList>
    </citation>
    <scope>NUCLEOTIDE SEQUENCE [LARGE SCALE GENOMIC DNA]</scope>
</reference>
<organism evidence="2 3">
    <name type="scientific">Mugilogobius chulae</name>
    <name type="common">yellowstripe goby</name>
    <dbReference type="NCBI Taxonomy" id="88201"/>
    <lineage>
        <taxon>Eukaryota</taxon>
        <taxon>Metazoa</taxon>
        <taxon>Chordata</taxon>
        <taxon>Craniata</taxon>
        <taxon>Vertebrata</taxon>
        <taxon>Euteleostomi</taxon>
        <taxon>Actinopterygii</taxon>
        <taxon>Neopterygii</taxon>
        <taxon>Teleostei</taxon>
        <taxon>Neoteleostei</taxon>
        <taxon>Acanthomorphata</taxon>
        <taxon>Gobiaria</taxon>
        <taxon>Gobiiformes</taxon>
        <taxon>Gobioidei</taxon>
        <taxon>Gobiidae</taxon>
        <taxon>Gobionellinae</taxon>
        <taxon>Mugilogobius</taxon>
    </lineage>
</organism>
<evidence type="ECO:0000256" key="1">
    <source>
        <dbReference type="SAM" id="MobiDB-lite"/>
    </source>
</evidence>
<keyword evidence="3" id="KW-1185">Reference proteome</keyword>